<evidence type="ECO:0000256" key="3">
    <source>
        <dbReference type="ARBA" id="ARBA00022692"/>
    </source>
</evidence>
<keyword evidence="8" id="KW-1185">Reference proteome</keyword>
<proteinExistence type="predicted"/>
<feature type="transmembrane region" description="Helical" evidence="6">
    <location>
        <begin position="92"/>
        <end position="112"/>
    </location>
</feature>
<evidence type="ECO:0000313" key="7">
    <source>
        <dbReference type="EMBL" id="SOE69429.1"/>
    </source>
</evidence>
<keyword evidence="3 6" id="KW-0812">Transmembrane</keyword>
<dbReference type="CDD" id="cd06579">
    <property type="entry name" value="TM_PBP1_transp_AraH_like"/>
    <property type="match status" value="1"/>
</dbReference>
<sequence>MTKIESETTKIDRETTKLAVPVRAKFQSVKRIGGWHAIGPIVIFVAILVVVAILTPAFIGGGGLAIIASSSAPILLLALGQAMVLNVGSIDLSNAAIGLLGAILLALTLGPVAGLSPLIVLLATTAFGAVNGLIVAYAQVPSFALTLGTLGIFQAVALVASGRTTVYVSSNGEGIHALYESGIANVPLTFWMGVLVAVSLWVLLRYTRIGRGMTAIGKNESAAIFSAVRTRSLKVLAFALSGFCAGLAGIAIIAQAGSASPTGLGSDLLLPAIAAALIGGTSISGGVVNPLTVIFGALTVALVPIATTAVGIDAQAQSLVYGAVIIAVVALTMSRNKASIVK</sequence>
<dbReference type="InterPro" id="IPR001851">
    <property type="entry name" value="ABC_transp_permease"/>
</dbReference>
<protein>
    <submittedName>
        <fullName evidence="7">Ribose transport system permease protein</fullName>
    </submittedName>
</protein>
<dbReference type="OrthoDB" id="9808136at2"/>
<keyword evidence="4 6" id="KW-1133">Transmembrane helix</keyword>
<dbReference type="AlphaFoldDB" id="A0A2C8ZUL7"/>
<dbReference type="EMBL" id="OCST01000004">
    <property type="protein sequence ID" value="SOE69429.1"/>
    <property type="molecule type" value="Genomic_DNA"/>
</dbReference>
<feature type="transmembrane region" description="Helical" evidence="6">
    <location>
        <begin position="118"/>
        <end position="136"/>
    </location>
</feature>
<organism evidence="7 8">
    <name type="scientific">Salinibacterium xinjiangense</name>
    <dbReference type="NCBI Taxonomy" id="386302"/>
    <lineage>
        <taxon>Bacteria</taxon>
        <taxon>Bacillati</taxon>
        <taxon>Actinomycetota</taxon>
        <taxon>Actinomycetes</taxon>
        <taxon>Micrococcales</taxon>
        <taxon>Microbacteriaceae</taxon>
        <taxon>Salinibacterium</taxon>
    </lineage>
</organism>
<keyword evidence="2" id="KW-1003">Cell membrane</keyword>
<accession>A0A2C8ZUL7</accession>
<comment type="subcellular location">
    <subcellularLocation>
        <location evidence="1">Cell membrane</location>
        <topology evidence="1">Multi-pass membrane protein</topology>
    </subcellularLocation>
</comment>
<evidence type="ECO:0000256" key="2">
    <source>
        <dbReference type="ARBA" id="ARBA00022475"/>
    </source>
</evidence>
<reference evidence="7 8" key="1">
    <citation type="submission" date="2017-09" db="EMBL/GenBank/DDBJ databases">
        <authorList>
            <person name="Ehlers B."/>
            <person name="Leendertz F.H."/>
        </authorList>
    </citation>
    <scope>NUCLEOTIDE SEQUENCE [LARGE SCALE GENOMIC DNA]</scope>
    <source>
        <strain evidence="7 8">CGMCC 1.05381</strain>
    </source>
</reference>
<dbReference type="GO" id="GO:0022857">
    <property type="term" value="F:transmembrane transporter activity"/>
    <property type="evidence" value="ECO:0007669"/>
    <property type="project" value="InterPro"/>
</dbReference>
<evidence type="ECO:0000256" key="6">
    <source>
        <dbReference type="SAM" id="Phobius"/>
    </source>
</evidence>
<dbReference type="RefSeq" id="WP_097061075.1">
    <property type="nucleotide sequence ID" value="NZ_BMLC01000005.1"/>
</dbReference>
<feature type="transmembrane region" description="Helical" evidence="6">
    <location>
        <begin position="268"/>
        <end position="288"/>
    </location>
</feature>
<gene>
    <name evidence="7" type="ORF">SAMN06296378_1973</name>
</gene>
<feature type="transmembrane region" description="Helical" evidence="6">
    <location>
        <begin position="35"/>
        <end position="59"/>
    </location>
</feature>
<dbReference type="PANTHER" id="PTHR32196">
    <property type="entry name" value="ABC TRANSPORTER PERMEASE PROTEIN YPHD-RELATED-RELATED"/>
    <property type="match status" value="1"/>
</dbReference>
<dbReference type="Pfam" id="PF02653">
    <property type="entry name" value="BPD_transp_2"/>
    <property type="match status" value="1"/>
</dbReference>
<feature type="transmembrane region" description="Helical" evidence="6">
    <location>
        <begin position="318"/>
        <end position="334"/>
    </location>
</feature>
<dbReference type="Proteomes" id="UP000219440">
    <property type="component" value="Unassembled WGS sequence"/>
</dbReference>
<evidence type="ECO:0000256" key="1">
    <source>
        <dbReference type="ARBA" id="ARBA00004651"/>
    </source>
</evidence>
<feature type="transmembrane region" description="Helical" evidence="6">
    <location>
        <begin position="65"/>
        <end position="85"/>
    </location>
</feature>
<evidence type="ECO:0000313" key="8">
    <source>
        <dbReference type="Proteomes" id="UP000219440"/>
    </source>
</evidence>
<evidence type="ECO:0000256" key="4">
    <source>
        <dbReference type="ARBA" id="ARBA00022989"/>
    </source>
</evidence>
<keyword evidence="5 6" id="KW-0472">Membrane</keyword>
<name>A0A2C8ZUL7_9MICO</name>
<feature type="transmembrane region" description="Helical" evidence="6">
    <location>
        <begin position="293"/>
        <end position="312"/>
    </location>
</feature>
<dbReference type="GO" id="GO:0005886">
    <property type="term" value="C:plasma membrane"/>
    <property type="evidence" value="ECO:0007669"/>
    <property type="project" value="UniProtKB-SubCell"/>
</dbReference>
<feature type="transmembrane region" description="Helical" evidence="6">
    <location>
        <begin position="143"/>
        <end position="162"/>
    </location>
</feature>
<feature type="transmembrane region" description="Helical" evidence="6">
    <location>
        <begin position="182"/>
        <end position="204"/>
    </location>
</feature>
<evidence type="ECO:0000256" key="5">
    <source>
        <dbReference type="ARBA" id="ARBA00023136"/>
    </source>
</evidence>
<feature type="transmembrane region" description="Helical" evidence="6">
    <location>
        <begin position="235"/>
        <end position="256"/>
    </location>
</feature>